<evidence type="ECO:0000256" key="3">
    <source>
        <dbReference type="PROSITE-ProRule" id="PRU00267"/>
    </source>
</evidence>
<dbReference type="Gene3D" id="1.10.30.10">
    <property type="entry name" value="High mobility group box domain"/>
    <property type="match status" value="1"/>
</dbReference>
<feature type="compositionally biased region" description="Low complexity" evidence="4">
    <location>
        <begin position="252"/>
        <end position="272"/>
    </location>
</feature>
<dbReference type="PROSITE" id="PS50118">
    <property type="entry name" value="HMG_BOX_2"/>
    <property type="match status" value="1"/>
</dbReference>
<gene>
    <name evidence="6" type="ORF">M422DRAFT_276978</name>
</gene>
<proteinExistence type="predicted"/>
<sequence>MNAFMIFARRRRPQVSAANQMMRTGEISKILSKEWNTMPLSEKQFYLDQAKKLKENFNSKYPDYVYRRRPNNSRKKRRNDAAPYDLHDFEDFDSVSPVEPHPHQHSLAHGGGYPRLPFPSFTAEPSSYYPSRHPSYDTPVNPAAAYGPTSTSLYHDDDPHFTGSLWPHAPLPSSTKFLDGPSAFPSKLDGFPTAKMDMYPRLGGTSWNQHPHHNHQSHHGHHASSLSSRRGTMHPAPLPLSHHTGHTRHWSDSTTSASSVSPPSSAGSGAFPASVTGATATAGYSTTTSASNNSSATNNFATLTAPFYPQTTANSGTNAGSPASIASNSPGATGAAYYSSAAETQRSTYANGTLALSPQGLQWPGSSIRTKAEL</sequence>
<evidence type="ECO:0000313" key="7">
    <source>
        <dbReference type="Proteomes" id="UP000054279"/>
    </source>
</evidence>
<dbReference type="GO" id="GO:0005634">
    <property type="term" value="C:nucleus"/>
    <property type="evidence" value="ECO:0007669"/>
    <property type="project" value="UniProtKB-UniRule"/>
</dbReference>
<evidence type="ECO:0000256" key="1">
    <source>
        <dbReference type="ARBA" id="ARBA00023125"/>
    </source>
</evidence>
<feature type="compositionally biased region" description="Basic residues" evidence="4">
    <location>
        <begin position="210"/>
        <end position="222"/>
    </location>
</feature>
<name>A0A0C9TL26_SPHS4</name>
<evidence type="ECO:0000313" key="6">
    <source>
        <dbReference type="EMBL" id="KIJ22564.1"/>
    </source>
</evidence>
<dbReference type="SUPFAM" id="SSF47095">
    <property type="entry name" value="HMG-box"/>
    <property type="match status" value="1"/>
</dbReference>
<keyword evidence="7" id="KW-1185">Reference proteome</keyword>
<feature type="domain" description="HMG box" evidence="5">
    <location>
        <begin position="1"/>
        <end position="65"/>
    </location>
</feature>
<dbReference type="InterPro" id="IPR036910">
    <property type="entry name" value="HMG_box_dom_sf"/>
</dbReference>
<dbReference type="GO" id="GO:0001228">
    <property type="term" value="F:DNA-binding transcription activator activity, RNA polymerase II-specific"/>
    <property type="evidence" value="ECO:0007669"/>
    <property type="project" value="TreeGrafter"/>
</dbReference>
<dbReference type="EMBL" id="KN838103">
    <property type="protein sequence ID" value="KIJ22564.1"/>
    <property type="molecule type" value="Genomic_DNA"/>
</dbReference>
<dbReference type="InterPro" id="IPR050140">
    <property type="entry name" value="SRY-related_HMG-box_TF-like"/>
</dbReference>
<evidence type="ECO:0000256" key="2">
    <source>
        <dbReference type="ARBA" id="ARBA00023163"/>
    </source>
</evidence>
<accession>A0A0C9TL26</accession>
<organism evidence="6 7">
    <name type="scientific">Sphaerobolus stellatus (strain SS14)</name>
    <dbReference type="NCBI Taxonomy" id="990650"/>
    <lineage>
        <taxon>Eukaryota</taxon>
        <taxon>Fungi</taxon>
        <taxon>Dikarya</taxon>
        <taxon>Basidiomycota</taxon>
        <taxon>Agaricomycotina</taxon>
        <taxon>Agaricomycetes</taxon>
        <taxon>Phallomycetidae</taxon>
        <taxon>Geastrales</taxon>
        <taxon>Sphaerobolaceae</taxon>
        <taxon>Sphaerobolus</taxon>
    </lineage>
</organism>
<keyword evidence="1 3" id="KW-0238">DNA-binding</keyword>
<dbReference type="SMART" id="SM00398">
    <property type="entry name" value="HMG"/>
    <property type="match status" value="1"/>
</dbReference>
<evidence type="ECO:0000259" key="5">
    <source>
        <dbReference type="PROSITE" id="PS50118"/>
    </source>
</evidence>
<dbReference type="GO" id="GO:0000978">
    <property type="term" value="F:RNA polymerase II cis-regulatory region sequence-specific DNA binding"/>
    <property type="evidence" value="ECO:0007669"/>
    <property type="project" value="TreeGrafter"/>
</dbReference>
<reference evidence="6 7" key="1">
    <citation type="submission" date="2014-06" db="EMBL/GenBank/DDBJ databases">
        <title>Evolutionary Origins and Diversification of the Mycorrhizal Mutualists.</title>
        <authorList>
            <consortium name="DOE Joint Genome Institute"/>
            <consortium name="Mycorrhizal Genomics Consortium"/>
            <person name="Kohler A."/>
            <person name="Kuo A."/>
            <person name="Nagy L.G."/>
            <person name="Floudas D."/>
            <person name="Copeland A."/>
            <person name="Barry K.W."/>
            <person name="Cichocki N."/>
            <person name="Veneault-Fourrey C."/>
            <person name="LaButti K."/>
            <person name="Lindquist E.A."/>
            <person name="Lipzen A."/>
            <person name="Lundell T."/>
            <person name="Morin E."/>
            <person name="Murat C."/>
            <person name="Riley R."/>
            <person name="Ohm R."/>
            <person name="Sun H."/>
            <person name="Tunlid A."/>
            <person name="Henrissat B."/>
            <person name="Grigoriev I.V."/>
            <person name="Hibbett D.S."/>
            <person name="Martin F."/>
        </authorList>
    </citation>
    <scope>NUCLEOTIDE SEQUENCE [LARGE SCALE GENOMIC DNA]</scope>
    <source>
        <strain evidence="6 7">SS14</strain>
    </source>
</reference>
<dbReference type="HOGENOM" id="CLU_740032_0_0_1"/>
<dbReference type="OrthoDB" id="1919336at2759"/>
<feature type="region of interest" description="Disordered" evidence="4">
    <location>
        <begin position="202"/>
        <end position="272"/>
    </location>
</feature>
<dbReference type="Proteomes" id="UP000054279">
    <property type="component" value="Unassembled WGS sequence"/>
</dbReference>
<dbReference type="InterPro" id="IPR009071">
    <property type="entry name" value="HMG_box_dom"/>
</dbReference>
<dbReference type="Pfam" id="PF00505">
    <property type="entry name" value="HMG_box"/>
    <property type="match status" value="1"/>
</dbReference>
<evidence type="ECO:0000256" key="4">
    <source>
        <dbReference type="SAM" id="MobiDB-lite"/>
    </source>
</evidence>
<protein>
    <recommendedName>
        <fullName evidence="5">HMG box domain-containing protein</fullName>
    </recommendedName>
</protein>
<dbReference type="GO" id="GO:0030154">
    <property type="term" value="P:cell differentiation"/>
    <property type="evidence" value="ECO:0007669"/>
    <property type="project" value="TreeGrafter"/>
</dbReference>
<keyword evidence="3" id="KW-0539">Nucleus</keyword>
<dbReference type="AlphaFoldDB" id="A0A0C9TL26"/>
<dbReference type="PANTHER" id="PTHR10270">
    <property type="entry name" value="SOX TRANSCRIPTION FACTOR"/>
    <property type="match status" value="1"/>
</dbReference>
<keyword evidence="2" id="KW-0804">Transcription</keyword>
<dbReference type="PANTHER" id="PTHR10270:SF161">
    <property type="entry name" value="SEX-DETERMINING REGION Y PROTEIN"/>
    <property type="match status" value="1"/>
</dbReference>
<feature type="DNA-binding region" description="HMG box" evidence="3">
    <location>
        <begin position="1"/>
        <end position="65"/>
    </location>
</feature>